<comment type="caution">
    <text evidence="1">The sequence shown here is derived from an EMBL/GenBank/DDBJ whole genome shotgun (WGS) entry which is preliminary data.</text>
</comment>
<dbReference type="Gene3D" id="3.40.50.300">
    <property type="entry name" value="P-loop containing nucleotide triphosphate hydrolases"/>
    <property type="match status" value="1"/>
</dbReference>
<protein>
    <submittedName>
        <fullName evidence="1">Polymerase III, delta prime subunit protein</fullName>
    </submittedName>
</protein>
<dbReference type="Pfam" id="PF13177">
    <property type="entry name" value="DNA_pol3_delta2"/>
    <property type="match status" value="1"/>
</dbReference>
<dbReference type="AlphaFoldDB" id="A0A0G1N5A2"/>
<reference evidence="1 2" key="1">
    <citation type="journal article" date="2015" name="Nature">
        <title>rRNA introns, odd ribosomes, and small enigmatic genomes across a large radiation of phyla.</title>
        <authorList>
            <person name="Brown C.T."/>
            <person name="Hug L.A."/>
            <person name="Thomas B.C."/>
            <person name="Sharon I."/>
            <person name="Castelle C.J."/>
            <person name="Singh A."/>
            <person name="Wilkins M.J."/>
            <person name="Williams K.H."/>
            <person name="Banfield J.F."/>
        </authorList>
    </citation>
    <scope>NUCLEOTIDE SEQUENCE [LARGE SCALE GENOMIC DNA]</scope>
</reference>
<name>A0A0G1N5A2_9BACT</name>
<dbReference type="Proteomes" id="UP000034727">
    <property type="component" value="Unassembled WGS sequence"/>
</dbReference>
<dbReference type="PANTHER" id="PTHR11669">
    <property type="entry name" value="REPLICATION FACTOR C / DNA POLYMERASE III GAMMA-TAU SUBUNIT"/>
    <property type="match status" value="1"/>
</dbReference>
<dbReference type="GO" id="GO:0006261">
    <property type="term" value="P:DNA-templated DNA replication"/>
    <property type="evidence" value="ECO:0007669"/>
    <property type="project" value="TreeGrafter"/>
</dbReference>
<dbReference type="InterPro" id="IPR027417">
    <property type="entry name" value="P-loop_NTPase"/>
</dbReference>
<evidence type="ECO:0000313" key="1">
    <source>
        <dbReference type="EMBL" id="KKU15714.1"/>
    </source>
</evidence>
<sequence>MVFGCESIMNDFRSSADSGKLGHSYLFFGDKGVGKRMFAASLANFLETGDFRFGDKNKTLIDSRFFIPDEKGIISIDVAREIKKFLSERPFVSSKKTAIIDDSHCLTSEAQSSLLKVVEEPPAHALIVFIAGSAEVLFPPLLSRLSKIYFPRMPSPELEKILTEQFGIHKKTAHNAAIRSFGRIGEALRVLQVENADDPDRQNKTENLTQWIENEILRLRTENLRGSSGRILRLIRKETECGRFNLNPSLQKKAIADIISK</sequence>
<dbReference type="InterPro" id="IPR050238">
    <property type="entry name" value="DNA_Rep/Repair_Clamp_Loader"/>
</dbReference>
<dbReference type="EMBL" id="LCLJ01000004">
    <property type="protein sequence ID" value="KKU15714.1"/>
    <property type="molecule type" value="Genomic_DNA"/>
</dbReference>
<evidence type="ECO:0000313" key="2">
    <source>
        <dbReference type="Proteomes" id="UP000034727"/>
    </source>
</evidence>
<gene>
    <name evidence="1" type="ORF">UX22_C0004G0035</name>
</gene>
<dbReference type="PANTHER" id="PTHR11669:SF8">
    <property type="entry name" value="DNA POLYMERASE III SUBUNIT DELTA"/>
    <property type="match status" value="1"/>
</dbReference>
<dbReference type="SUPFAM" id="SSF52540">
    <property type="entry name" value="P-loop containing nucleoside triphosphate hydrolases"/>
    <property type="match status" value="1"/>
</dbReference>
<accession>A0A0G1N5A2</accession>
<organism evidence="1 2">
    <name type="scientific">Candidatus Jorgensenbacteria bacterium GW2011_GWA2_45_9</name>
    <dbReference type="NCBI Taxonomy" id="1618663"/>
    <lineage>
        <taxon>Bacteria</taxon>
        <taxon>Candidatus Joergenseniibacteriota</taxon>
    </lineage>
</organism>
<proteinExistence type="predicted"/>